<evidence type="ECO:0000313" key="2">
    <source>
        <dbReference type="EMBL" id="KAK1725482.1"/>
    </source>
</evidence>
<keyword evidence="3" id="KW-1185">Reference proteome</keyword>
<comment type="caution">
    <text evidence="2">The sequence shown here is derived from an EMBL/GenBank/DDBJ whole genome shotgun (WGS) entry which is preliminary data.</text>
</comment>
<sequence length="62" mass="7172">MKHSRQAWRRYRARPVQRSSHAPRPLEPARIMILLMICSRFCARACGCASDCNMILSRAARL</sequence>
<dbReference type="Proteomes" id="UP001244207">
    <property type="component" value="Unassembled WGS sequence"/>
</dbReference>
<feature type="compositionally biased region" description="Basic residues" evidence="1">
    <location>
        <begin position="1"/>
        <end position="15"/>
    </location>
</feature>
<dbReference type="RefSeq" id="XP_060365537.1">
    <property type="nucleotide sequence ID" value="XM_060508143.1"/>
</dbReference>
<evidence type="ECO:0000256" key="1">
    <source>
        <dbReference type="SAM" id="MobiDB-lite"/>
    </source>
</evidence>
<reference evidence="2" key="1">
    <citation type="submission" date="2021-12" db="EMBL/GenBank/DDBJ databases">
        <title>Comparative genomics, transcriptomics and evolutionary studies reveal genomic signatures of adaptation to plant cell wall in hemibiotrophic fungi.</title>
        <authorList>
            <consortium name="DOE Joint Genome Institute"/>
            <person name="Baroncelli R."/>
            <person name="Diaz J.F."/>
            <person name="Benocci T."/>
            <person name="Peng M."/>
            <person name="Battaglia E."/>
            <person name="Haridas S."/>
            <person name="Andreopoulos W."/>
            <person name="Labutti K."/>
            <person name="Pangilinan J."/>
            <person name="Floch G.L."/>
            <person name="Makela M.R."/>
            <person name="Henrissat B."/>
            <person name="Grigoriev I.V."/>
            <person name="Crouch J.A."/>
            <person name="De Vries R.P."/>
            <person name="Sukno S.A."/>
            <person name="Thon M.R."/>
        </authorList>
    </citation>
    <scope>NUCLEOTIDE SEQUENCE</scope>
    <source>
        <strain evidence="2">CBS 112980</strain>
    </source>
</reference>
<dbReference type="EMBL" id="JAHMHS010000041">
    <property type="protein sequence ID" value="KAK1725482.1"/>
    <property type="molecule type" value="Genomic_DNA"/>
</dbReference>
<proteinExistence type="predicted"/>
<dbReference type="AlphaFoldDB" id="A0AAD8UMD5"/>
<name>A0AAD8UMD5_GLOAC</name>
<feature type="non-terminal residue" evidence="2">
    <location>
        <position position="62"/>
    </location>
</feature>
<accession>A0AAD8UMD5</accession>
<evidence type="ECO:0000313" key="3">
    <source>
        <dbReference type="Proteomes" id="UP001244207"/>
    </source>
</evidence>
<organism evidence="2 3">
    <name type="scientific">Glomerella acutata</name>
    <name type="common">Colletotrichum acutatum</name>
    <dbReference type="NCBI Taxonomy" id="27357"/>
    <lineage>
        <taxon>Eukaryota</taxon>
        <taxon>Fungi</taxon>
        <taxon>Dikarya</taxon>
        <taxon>Ascomycota</taxon>
        <taxon>Pezizomycotina</taxon>
        <taxon>Sordariomycetes</taxon>
        <taxon>Hypocreomycetidae</taxon>
        <taxon>Glomerellales</taxon>
        <taxon>Glomerellaceae</taxon>
        <taxon>Colletotrichum</taxon>
        <taxon>Colletotrichum acutatum species complex</taxon>
    </lineage>
</organism>
<gene>
    <name evidence="2" type="ORF">BDZ83DRAFT_619688</name>
</gene>
<protein>
    <submittedName>
        <fullName evidence="2">Uncharacterized protein</fullName>
    </submittedName>
</protein>
<feature type="region of interest" description="Disordered" evidence="1">
    <location>
        <begin position="1"/>
        <end position="22"/>
    </location>
</feature>
<dbReference type="GeneID" id="85392042"/>